<dbReference type="InterPro" id="IPR039421">
    <property type="entry name" value="Type_1_exporter"/>
</dbReference>
<dbReference type="PANTHER" id="PTHR43394">
    <property type="entry name" value="ATP-DEPENDENT PERMEASE MDL1, MITOCHONDRIAL"/>
    <property type="match status" value="1"/>
</dbReference>
<keyword evidence="2 7" id="KW-0812">Transmembrane</keyword>
<dbReference type="PANTHER" id="PTHR43394:SF1">
    <property type="entry name" value="ATP-BINDING CASSETTE SUB-FAMILY B MEMBER 10, MITOCHONDRIAL"/>
    <property type="match status" value="1"/>
</dbReference>
<feature type="domain" description="ABC transmembrane type-1" evidence="9">
    <location>
        <begin position="19"/>
        <end position="308"/>
    </location>
</feature>
<feature type="transmembrane region" description="Helical" evidence="7">
    <location>
        <begin position="252"/>
        <end position="272"/>
    </location>
</feature>
<dbReference type="InterPro" id="IPR036640">
    <property type="entry name" value="ABC1_TM_sf"/>
</dbReference>
<dbReference type="InterPro" id="IPR011527">
    <property type="entry name" value="ABC1_TM_dom"/>
</dbReference>
<dbReference type="PROSITE" id="PS50929">
    <property type="entry name" value="ABC_TM1F"/>
    <property type="match status" value="1"/>
</dbReference>
<evidence type="ECO:0000259" key="9">
    <source>
        <dbReference type="PROSITE" id="PS50929"/>
    </source>
</evidence>
<evidence type="ECO:0000256" key="7">
    <source>
        <dbReference type="SAM" id="Phobius"/>
    </source>
</evidence>
<dbReference type="EMBL" id="JOKM01000027">
    <property type="protein sequence ID" value="KGB24826.1"/>
    <property type="molecule type" value="Genomic_DNA"/>
</dbReference>
<keyword evidence="11" id="KW-1185">Reference proteome</keyword>
<evidence type="ECO:0000313" key="11">
    <source>
        <dbReference type="Proteomes" id="UP000029448"/>
    </source>
</evidence>
<evidence type="ECO:0000256" key="1">
    <source>
        <dbReference type="ARBA" id="ARBA00004651"/>
    </source>
</evidence>
<dbReference type="PROSITE" id="PS00211">
    <property type="entry name" value="ABC_TRANSPORTER_1"/>
    <property type="match status" value="1"/>
</dbReference>
<dbReference type="GO" id="GO:0016887">
    <property type="term" value="F:ATP hydrolysis activity"/>
    <property type="evidence" value="ECO:0007669"/>
    <property type="project" value="InterPro"/>
</dbReference>
<feature type="domain" description="ABC transporter" evidence="8">
    <location>
        <begin position="341"/>
        <end position="560"/>
    </location>
</feature>
<reference evidence="10 11" key="1">
    <citation type="submission" date="2014-06" db="EMBL/GenBank/DDBJ databases">
        <title>Functional and comparative genomic analyses of the Drosophila gut microbiota identify candidate symbiosis factors.</title>
        <authorList>
            <person name="Newell P.D."/>
            <person name="Chaston J.M."/>
            <person name="Douglas A.E."/>
        </authorList>
    </citation>
    <scope>NUCLEOTIDE SEQUENCE [LARGE SCALE GENOMIC DNA]</scope>
    <source>
        <strain evidence="10 11">DmCS_006</strain>
    </source>
</reference>
<sequence>MTELRYAFRLIAPARGKMIFGFSFACLASLSGFGLLFLSGWLIAAAAAAGLGGIVTRNLFNLFMPAAGVRFFATARILTRYGERLVAHDAALESVSVLRSWVFTRLIPRSTLLTDHRSGDVLGRLVSDTQTVGQFPIDALMPFGVAAICGTVSVAITTVFSLQAGLLLALALLLGGVGVPSLVGRRVDHDVQRLAELGDNFRADLVEAVQCAGDIILCDAVARTVASLNATQDLSGKMQLRSLAWSHASRQMVAFIAVLAVAGMLMIGAHALQSQALSTPELPMLILGTMAAMEFVSGVVPARQALARARLSIRRLMTLCEAPLPVAEAENVWKSADFTRLVMRDVQFGYAGSRKKVLKGCSLSIHSGERIGVVGPSGAGKSSLIRLLLRLEDYQSGSIQWGGTDLKQLDTQTLSTQIGVLSQDFHLFQGSVRRNLLLARPDATDAEMWAALSSACLAEDIRLMENGLNTLIGEHGMRLSGGQARRLAVAQTILRQPRWIILDEPTEGLPPEKGRDLIASILAALPQTTVLCITHRPEPLEFMQRVLRLEDGRLHEREGLP</sequence>
<keyword evidence="6 7" id="KW-0472">Membrane</keyword>
<dbReference type="Proteomes" id="UP000029448">
    <property type="component" value="Unassembled WGS sequence"/>
</dbReference>
<dbReference type="STRING" id="104102.AtDm6_0986"/>
<accession>A0A094ZRM0</accession>
<feature type="transmembrane region" description="Helical" evidence="7">
    <location>
        <begin position="166"/>
        <end position="184"/>
    </location>
</feature>
<dbReference type="RefSeq" id="WP_035378620.1">
    <property type="nucleotide sequence ID" value="NZ_JACAOJ010000092.1"/>
</dbReference>
<evidence type="ECO:0000259" key="8">
    <source>
        <dbReference type="PROSITE" id="PS50893"/>
    </source>
</evidence>
<dbReference type="GeneID" id="89479188"/>
<dbReference type="NCBIfam" id="TIGR02868">
    <property type="entry name" value="CydC"/>
    <property type="match status" value="1"/>
</dbReference>
<proteinExistence type="predicted"/>
<feature type="transmembrane region" description="Helical" evidence="7">
    <location>
        <begin position="58"/>
        <end position="78"/>
    </location>
</feature>
<feature type="transmembrane region" description="Helical" evidence="7">
    <location>
        <begin position="139"/>
        <end position="160"/>
    </location>
</feature>
<feature type="transmembrane region" description="Helical" evidence="7">
    <location>
        <begin position="284"/>
        <end position="306"/>
    </location>
</feature>
<dbReference type="InterPro" id="IPR003593">
    <property type="entry name" value="AAA+_ATPase"/>
</dbReference>
<evidence type="ECO:0000256" key="5">
    <source>
        <dbReference type="ARBA" id="ARBA00022989"/>
    </source>
</evidence>
<comment type="caution">
    <text evidence="10">The sequence shown here is derived from an EMBL/GenBank/DDBJ whole genome shotgun (WGS) entry which is preliminary data.</text>
</comment>
<dbReference type="SMART" id="SM00382">
    <property type="entry name" value="AAA"/>
    <property type="match status" value="1"/>
</dbReference>
<dbReference type="GO" id="GO:0005886">
    <property type="term" value="C:plasma membrane"/>
    <property type="evidence" value="ECO:0007669"/>
    <property type="project" value="UniProtKB-SubCell"/>
</dbReference>
<dbReference type="PATRIC" id="fig|104102.7.peg.980"/>
<gene>
    <name evidence="10" type="ORF">AtDm6_0986</name>
</gene>
<dbReference type="GO" id="GO:0015421">
    <property type="term" value="F:ABC-type oligopeptide transporter activity"/>
    <property type="evidence" value="ECO:0007669"/>
    <property type="project" value="TreeGrafter"/>
</dbReference>
<dbReference type="Pfam" id="PF00005">
    <property type="entry name" value="ABC_tran"/>
    <property type="match status" value="1"/>
</dbReference>
<evidence type="ECO:0000256" key="2">
    <source>
        <dbReference type="ARBA" id="ARBA00022692"/>
    </source>
</evidence>
<dbReference type="GO" id="GO:0034775">
    <property type="term" value="P:glutathione transmembrane transport"/>
    <property type="evidence" value="ECO:0007669"/>
    <property type="project" value="InterPro"/>
</dbReference>
<evidence type="ECO:0000256" key="6">
    <source>
        <dbReference type="ARBA" id="ARBA00023136"/>
    </source>
</evidence>
<dbReference type="Gene3D" id="1.20.1560.10">
    <property type="entry name" value="ABC transporter type 1, transmembrane domain"/>
    <property type="match status" value="1"/>
</dbReference>
<evidence type="ECO:0000256" key="3">
    <source>
        <dbReference type="ARBA" id="ARBA00022741"/>
    </source>
</evidence>
<protein>
    <submittedName>
        <fullName evidence="10">Transport ATP-binding protein CydC</fullName>
    </submittedName>
</protein>
<comment type="subcellular location">
    <subcellularLocation>
        <location evidence="1">Cell membrane</location>
        <topology evidence="1">Multi-pass membrane protein</topology>
    </subcellularLocation>
</comment>
<keyword evidence="3" id="KW-0547">Nucleotide-binding</keyword>
<dbReference type="InterPro" id="IPR014223">
    <property type="entry name" value="ABC_CydC/D"/>
</dbReference>
<keyword evidence="4 10" id="KW-0067">ATP-binding</keyword>
<dbReference type="PROSITE" id="PS50893">
    <property type="entry name" value="ABC_TRANSPORTER_2"/>
    <property type="match status" value="1"/>
</dbReference>
<organism evidence="10 11">
    <name type="scientific">Acetobacter tropicalis</name>
    <dbReference type="NCBI Taxonomy" id="104102"/>
    <lineage>
        <taxon>Bacteria</taxon>
        <taxon>Pseudomonadati</taxon>
        <taxon>Pseudomonadota</taxon>
        <taxon>Alphaproteobacteria</taxon>
        <taxon>Acetobacterales</taxon>
        <taxon>Acetobacteraceae</taxon>
        <taxon>Acetobacter</taxon>
    </lineage>
</organism>
<dbReference type="SUPFAM" id="SSF52540">
    <property type="entry name" value="P-loop containing nucleoside triphosphate hydrolases"/>
    <property type="match status" value="1"/>
</dbReference>
<dbReference type="GO" id="GO:0045454">
    <property type="term" value="P:cell redox homeostasis"/>
    <property type="evidence" value="ECO:0007669"/>
    <property type="project" value="InterPro"/>
</dbReference>
<dbReference type="InterPro" id="IPR017871">
    <property type="entry name" value="ABC_transporter-like_CS"/>
</dbReference>
<dbReference type="InterPro" id="IPR003439">
    <property type="entry name" value="ABC_transporter-like_ATP-bd"/>
</dbReference>
<dbReference type="AlphaFoldDB" id="A0A094ZRM0"/>
<dbReference type="SUPFAM" id="SSF90123">
    <property type="entry name" value="ABC transporter transmembrane region"/>
    <property type="match status" value="1"/>
</dbReference>
<dbReference type="InterPro" id="IPR027417">
    <property type="entry name" value="P-loop_NTPase"/>
</dbReference>
<evidence type="ECO:0000313" key="10">
    <source>
        <dbReference type="EMBL" id="KGB24826.1"/>
    </source>
</evidence>
<evidence type="ECO:0000256" key="4">
    <source>
        <dbReference type="ARBA" id="ARBA00022840"/>
    </source>
</evidence>
<name>A0A094ZRM0_9PROT</name>
<keyword evidence="5 7" id="KW-1133">Transmembrane helix</keyword>
<dbReference type="Gene3D" id="3.40.50.300">
    <property type="entry name" value="P-loop containing nucleotide triphosphate hydrolases"/>
    <property type="match status" value="1"/>
</dbReference>
<dbReference type="GO" id="GO:0005524">
    <property type="term" value="F:ATP binding"/>
    <property type="evidence" value="ECO:0007669"/>
    <property type="project" value="UniProtKB-KW"/>
</dbReference>